<feature type="region of interest" description="Disordered" evidence="1">
    <location>
        <begin position="564"/>
        <end position="620"/>
    </location>
</feature>
<organism evidence="2 3">
    <name type="scientific">Rhizoclosmatium globosum</name>
    <dbReference type="NCBI Taxonomy" id="329046"/>
    <lineage>
        <taxon>Eukaryota</taxon>
        <taxon>Fungi</taxon>
        <taxon>Fungi incertae sedis</taxon>
        <taxon>Chytridiomycota</taxon>
        <taxon>Chytridiomycota incertae sedis</taxon>
        <taxon>Chytridiomycetes</taxon>
        <taxon>Chytridiales</taxon>
        <taxon>Chytriomycetaceae</taxon>
        <taxon>Rhizoclosmatium</taxon>
    </lineage>
</organism>
<evidence type="ECO:0000256" key="1">
    <source>
        <dbReference type="SAM" id="MobiDB-lite"/>
    </source>
</evidence>
<proteinExistence type="predicted"/>
<comment type="caution">
    <text evidence="2">The sequence shown here is derived from an EMBL/GenBank/DDBJ whole genome shotgun (WGS) entry which is preliminary data.</text>
</comment>
<keyword evidence="3" id="KW-1185">Reference proteome</keyword>
<feature type="region of interest" description="Disordered" evidence="1">
    <location>
        <begin position="188"/>
        <end position="231"/>
    </location>
</feature>
<sequence>MSTFSFSLPPIPLPHTPPLWTSRRLLGHSIHYSQLRTVQDPTLSLGDSFLYKLDPHPSAGSGGTNQNNVQVIVTRDNCRDLVFPRVRRARGRVREIEERVEGELATQFEGLTEDQRESVLHLVKRNAKLREMNRKLINKDDSSVEGSQDKISMDNSNSEDVLKTAGIDFVVYDYILKGGGDLKEGERKFRSDVEEEEKNQKKEAKEVGSRELGSDGELVTEKNGSNSTLPSLSTLIQKPAVPAIPQIELTPRQKYAKLVAKRDLFPNTSTTLTSTSSTTTEEQLPAAAAGLEEMKRVTKGLHDWSQNMINAPINLFDNKNLPKITPSPWTTTTTTSTNQRTGSPPKQGLFDLTGTSPAGIITGSGEPILLQPSTQPGPTGPSPDTNTLTVPGLPGDAHKSTPGLKDDPLFVDSAYGEFDVLLNACKPTATESKLSIRLNVVQETNPPCALVAALKENLGYEIRTRVEGLKVAEERVARRVVRKDFVVSTHPVKEGGGHKRVNYGNWYIKPDMWNEYMLKSGAEKNPKPRPKMGGLVQQKLDQIMVVRAKEEAAFQAALMQSLGGGGGGPPGVPVPSAGGGQGERHERGRNSKAGVAGHDKSAHTSKTHSRAVSTNNLAASRGGGVGASINNIAAVVAMRSISRQVSMNNIENTTGAAGRAISVLRNEMRGSVPNINSAGVPEEVA</sequence>
<feature type="compositionally biased region" description="Basic and acidic residues" evidence="1">
    <location>
        <begin position="188"/>
        <end position="213"/>
    </location>
</feature>
<feature type="region of interest" description="Disordered" evidence="1">
    <location>
        <begin position="324"/>
        <end position="405"/>
    </location>
</feature>
<reference evidence="2 3" key="1">
    <citation type="submission" date="2016-07" db="EMBL/GenBank/DDBJ databases">
        <title>Pervasive Adenine N6-methylation of Active Genes in Fungi.</title>
        <authorList>
            <consortium name="DOE Joint Genome Institute"/>
            <person name="Mondo S.J."/>
            <person name="Dannebaum R.O."/>
            <person name="Kuo R.C."/>
            <person name="Labutti K."/>
            <person name="Haridas S."/>
            <person name="Kuo A."/>
            <person name="Salamov A."/>
            <person name="Ahrendt S.R."/>
            <person name="Lipzen A."/>
            <person name="Sullivan W."/>
            <person name="Andreopoulos W.B."/>
            <person name="Clum A."/>
            <person name="Lindquist E."/>
            <person name="Daum C."/>
            <person name="Ramamoorthy G.K."/>
            <person name="Gryganskyi A."/>
            <person name="Culley D."/>
            <person name="Magnuson J.K."/>
            <person name="James T.Y."/>
            <person name="O'Malley M.A."/>
            <person name="Stajich J.E."/>
            <person name="Spatafora J.W."/>
            <person name="Visel A."/>
            <person name="Grigoriev I.V."/>
        </authorList>
    </citation>
    <scope>NUCLEOTIDE SEQUENCE [LARGE SCALE GENOMIC DNA]</scope>
    <source>
        <strain evidence="2 3">JEL800</strain>
    </source>
</reference>
<dbReference type="EMBL" id="MCGO01000001">
    <property type="protein sequence ID" value="ORY53902.1"/>
    <property type="molecule type" value="Genomic_DNA"/>
</dbReference>
<evidence type="ECO:0000313" key="2">
    <source>
        <dbReference type="EMBL" id="ORY53902.1"/>
    </source>
</evidence>
<protein>
    <submittedName>
        <fullName evidence="2">Uncharacterized protein</fullName>
    </submittedName>
</protein>
<evidence type="ECO:0000313" key="3">
    <source>
        <dbReference type="Proteomes" id="UP000193642"/>
    </source>
</evidence>
<accession>A0A1Y2D3P3</accession>
<dbReference type="AlphaFoldDB" id="A0A1Y2D3P3"/>
<feature type="compositionally biased region" description="Basic and acidic residues" evidence="1">
    <location>
        <begin position="396"/>
        <end position="405"/>
    </location>
</feature>
<feature type="compositionally biased region" description="Polar residues" evidence="1">
    <location>
        <begin position="222"/>
        <end position="231"/>
    </location>
</feature>
<feature type="compositionally biased region" description="Low complexity" evidence="1">
    <location>
        <begin position="326"/>
        <end position="337"/>
    </location>
</feature>
<name>A0A1Y2D3P3_9FUNG</name>
<dbReference type="Proteomes" id="UP000193642">
    <property type="component" value="Unassembled WGS sequence"/>
</dbReference>
<gene>
    <name evidence="2" type="ORF">BCR33DRAFT_761198</name>
</gene>
<dbReference type="OrthoDB" id="2138997at2759"/>